<dbReference type="InterPro" id="IPR017500">
    <property type="entry name" value="Phage_infect_YhgE_N"/>
</dbReference>
<dbReference type="NCBIfam" id="TIGR03062">
    <property type="entry name" value="pip_yhgE_Cterm"/>
    <property type="match status" value="1"/>
</dbReference>
<reference evidence="8 9" key="1">
    <citation type="submission" date="2019-02" db="EMBL/GenBank/DDBJ databases">
        <title>Sequencing the genomes of 1000 actinobacteria strains.</title>
        <authorList>
            <person name="Klenk H.-P."/>
        </authorList>
    </citation>
    <scope>NUCLEOTIDE SEQUENCE [LARGE SCALE GENOMIC DNA]</scope>
    <source>
        <strain evidence="8 9">DSM 17364</strain>
    </source>
</reference>
<dbReference type="GO" id="GO:0140359">
    <property type="term" value="F:ABC-type transporter activity"/>
    <property type="evidence" value="ECO:0007669"/>
    <property type="project" value="InterPro"/>
</dbReference>
<keyword evidence="9" id="KW-1185">Reference proteome</keyword>
<evidence type="ECO:0000256" key="3">
    <source>
        <dbReference type="ARBA" id="ARBA00022989"/>
    </source>
</evidence>
<evidence type="ECO:0000313" key="8">
    <source>
        <dbReference type="EMBL" id="RZU62901.1"/>
    </source>
</evidence>
<evidence type="ECO:0000259" key="7">
    <source>
        <dbReference type="Pfam" id="PF12698"/>
    </source>
</evidence>
<feature type="compositionally biased region" description="Low complexity" evidence="5">
    <location>
        <begin position="253"/>
        <end position="269"/>
    </location>
</feature>
<evidence type="ECO:0000256" key="5">
    <source>
        <dbReference type="SAM" id="MobiDB-lite"/>
    </source>
</evidence>
<dbReference type="Gene3D" id="3.40.1710.10">
    <property type="entry name" value="abc type-2 transporter like domain"/>
    <property type="match status" value="1"/>
</dbReference>
<keyword evidence="2 6" id="KW-0812">Transmembrane</keyword>
<dbReference type="InterPro" id="IPR013525">
    <property type="entry name" value="ABC2_TM"/>
</dbReference>
<dbReference type="SUPFAM" id="SSF58104">
    <property type="entry name" value="Methyl-accepting chemotaxis protein (MCP) signaling domain"/>
    <property type="match status" value="1"/>
</dbReference>
<proteinExistence type="predicted"/>
<feature type="transmembrane region" description="Helical" evidence="6">
    <location>
        <begin position="683"/>
        <end position="706"/>
    </location>
</feature>
<feature type="transmembrane region" description="Helical" evidence="6">
    <location>
        <begin position="20"/>
        <end position="41"/>
    </location>
</feature>
<dbReference type="NCBIfam" id="TIGR03057">
    <property type="entry name" value="xxxLxxG_by_4"/>
    <property type="match status" value="10"/>
</dbReference>
<evidence type="ECO:0000256" key="2">
    <source>
        <dbReference type="ARBA" id="ARBA00022692"/>
    </source>
</evidence>
<dbReference type="GO" id="GO:0016020">
    <property type="term" value="C:membrane"/>
    <property type="evidence" value="ECO:0007669"/>
    <property type="project" value="UniProtKB-SubCell"/>
</dbReference>
<dbReference type="OrthoDB" id="9811483at2"/>
<comment type="subcellular location">
    <subcellularLocation>
        <location evidence="1">Membrane</location>
        <topology evidence="1">Multi-pass membrane protein</topology>
    </subcellularLocation>
</comment>
<feature type="transmembrane region" description="Helical" evidence="6">
    <location>
        <begin position="600"/>
        <end position="623"/>
    </location>
</feature>
<keyword evidence="4 6" id="KW-0472">Membrane</keyword>
<feature type="transmembrane region" description="Helical" evidence="6">
    <location>
        <begin position="569"/>
        <end position="594"/>
    </location>
</feature>
<dbReference type="PANTHER" id="PTHR43077:SF10">
    <property type="entry name" value="TRANSPORT PERMEASE PROTEIN"/>
    <property type="match status" value="1"/>
</dbReference>
<evidence type="ECO:0000256" key="4">
    <source>
        <dbReference type="ARBA" id="ARBA00023136"/>
    </source>
</evidence>
<name>A0A4Q8AGC6_9MICC</name>
<feature type="transmembrane region" description="Helical" evidence="6">
    <location>
        <begin position="528"/>
        <end position="548"/>
    </location>
</feature>
<dbReference type="Pfam" id="PF12698">
    <property type="entry name" value="ABC2_membrane_3"/>
    <property type="match status" value="1"/>
</dbReference>
<comment type="caution">
    <text evidence="8">The sequence shown here is derived from an EMBL/GenBank/DDBJ whole genome shotgun (WGS) entry which is preliminary data.</text>
</comment>
<feature type="domain" description="ABC-2 type transporter transmembrane" evidence="7">
    <location>
        <begin position="512"/>
        <end position="703"/>
    </location>
</feature>
<accession>A0A4Q8AGC6</accession>
<dbReference type="EMBL" id="SHLA01000001">
    <property type="protein sequence ID" value="RZU62901.1"/>
    <property type="molecule type" value="Genomic_DNA"/>
</dbReference>
<keyword evidence="3 6" id="KW-1133">Transmembrane helix</keyword>
<gene>
    <name evidence="8" type="ORF">EV380_2506</name>
</gene>
<dbReference type="NCBIfam" id="TIGR03061">
    <property type="entry name" value="pip_yhgE_Nterm"/>
    <property type="match status" value="1"/>
</dbReference>
<dbReference type="PANTHER" id="PTHR43077">
    <property type="entry name" value="TRANSPORT PERMEASE YVFS-RELATED"/>
    <property type="match status" value="1"/>
</dbReference>
<dbReference type="Gene3D" id="1.10.287.950">
    <property type="entry name" value="Methyl-accepting chemotaxis protein"/>
    <property type="match status" value="1"/>
</dbReference>
<protein>
    <submittedName>
        <fullName evidence="8">Putative membrane protein</fullName>
    </submittedName>
</protein>
<dbReference type="Proteomes" id="UP000292685">
    <property type="component" value="Unassembled WGS sequence"/>
</dbReference>
<evidence type="ECO:0000256" key="1">
    <source>
        <dbReference type="ARBA" id="ARBA00004141"/>
    </source>
</evidence>
<dbReference type="InterPro" id="IPR051328">
    <property type="entry name" value="T7SS_ABC-Transporter"/>
</dbReference>
<dbReference type="InterPro" id="IPR017501">
    <property type="entry name" value="Phage_infect_YhgE_C"/>
</dbReference>
<sequence length="723" mass="74850">MTTFQLARSELKRMTNGRLAKIAIVALTLVPLLYGALYLYANWDPYSHLGNVKAAIVNLDEGATAGDEEMHVGDEVAESLIDDGTFGWETVDSRAAADAGVAAGDYAFALTIPEDFSASLTSPENFDAAQQAILELTTNDANNAMIGTIADKLAGEVHNSVAAEVGEETANQFLTGFGRIHSQLTTAAEGASELHDGTTTLAGGTDDLLDGAVKLNDGAGELATGARTLHGGTSDLVDGQRKLVDGATQLSSGASELSSGASELSSGLGTLKDKTSDLPSKTSQLADGAEQVADGNEQLNEKVQSAADAVEQIGQETEDRVDAAAQELVDSGVLTEEQREQLAAAIDERAQDSTAAQTIEQTRADLRAAQENIAKLAEGSRQVADGNRELANAMPELTQGIADAADGGSQLADGAAELSTGASALVDGQKSALAGSQELDTGAGDLADGAGTLAAGTGELADGATELTDGAGQVDDGASELASKLGEGAGEVPNPDDAEKKRVSTVIGDPVSITTDSQTSAPNYGHQLAPFFLTLAVWIGAFMLVQLMRPITRRALASNAANWKIAVGGWLPFLVISLLQATVLYAVVVFGLGLESAHPWMTWALLLGSAFAFTALIQGIVAFMGTPGKMVVLILLVLQLVSAGGTFPWETTPEPLHAAHQVLPMGFIVTGMRHLVYGADLSVMGPVVLALAAYTALGLLLSTLAVRRHKFWTLKTFQPELSA</sequence>
<evidence type="ECO:0000313" key="9">
    <source>
        <dbReference type="Proteomes" id="UP000292685"/>
    </source>
</evidence>
<feature type="transmembrane region" description="Helical" evidence="6">
    <location>
        <begin position="630"/>
        <end position="649"/>
    </location>
</feature>
<dbReference type="AlphaFoldDB" id="A0A4Q8AGC6"/>
<organism evidence="8 9">
    <name type="scientific">Zhihengliuella halotolerans</name>
    <dbReference type="NCBI Taxonomy" id="370736"/>
    <lineage>
        <taxon>Bacteria</taxon>
        <taxon>Bacillati</taxon>
        <taxon>Actinomycetota</taxon>
        <taxon>Actinomycetes</taxon>
        <taxon>Micrococcales</taxon>
        <taxon>Micrococcaceae</taxon>
        <taxon>Zhihengliuella</taxon>
    </lineage>
</organism>
<feature type="region of interest" description="Disordered" evidence="5">
    <location>
        <begin position="253"/>
        <end position="282"/>
    </location>
</feature>
<evidence type="ECO:0000256" key="6">
    <source>
        <dbReference type="SAM" id="Phobius"/>
    </source>
</evidence>
<dbReference type="InterPro" id="IPR023908">
    <property type="entry name" value="xxxLxxG_rpt"/>
</dbReference>
<dbReference type="RefSeq" id="WP_130451413.1">
    <property type="nucleotide sequence ID" value="NZ_SHLA01000001.1"/>
</dbReference>